<feature type="compositionally biased region" description="Basic and acidic residues" evidence="1">
    <location>
        <begin position="286"/>
        <end position="295"/>
    </location>
</feature>
<feature type="region of interest" description="Disordered" evidence="1">
    <location>
        <begin position="244"/>
        <end position="317"/>
    </location>
</feature>
<dbReference type="EMBL" id="MU004476">
    <property type="protein sequence ID" value="KAF2649857.1"/>
    <property type="molecule type" value="Genomic_DNA"/>
</dbReference>
<protein>
    <submittedName>
        <fullName evidence="2">Uncharacterized protein</fullName>
    </submittedName>
</protein>
<dbReference type="OrthoDB" id="3801394at2759"/>
<keyword evidence="3" id="KW-1185">Reference proteome</keyword>
<feature type="compositionally biased region" description="Basic and acidic residues" evidence="1">
    <location>
        <begin position="244"/>
        <end position="256"/>
    </location>
</feature>
<sequence>MCKSKPSSTRKTRFRVSLSLPGRGYSLTSRGISMRIPRLMTFKRCFYGLRRALVKTNYRGHGKLAEEKLQLQNHVTDDVKNDLSFSVVQDEDFASSVLLYATQQTIGVPAPPYIRLSLYRESSYMSSGRFFDGTEIIASHYKVVNFLRNDSHADVYDVIDVTSRNERELLEAHCFLVISERNWKTYASRKIKKMRRNRGFVNEVFHKQICILIMKPHDKEIPNLRISDYEREFPSLREAELIRKSAESVRKPHDDNAALSRKSVHDKRAPSRSPLVEAHFNAYTDKNGHASQERKERKRIKQREKRQAKRSAKGQSL</sequence>
<proteinExistence type="predicted"/>
<evidence type="ECO:0000256" key="1">
    <source>
        <dbReference type="SAM" id="MobiDB-lite"/>
    </source>
</evidence>
<accession>A0A6A6SS53</accession>
<organism evidence="2 3">
    <name type="scientific">Lophiostoma macrostomum CBS 122681</name>
    <dbReference type="NCBI Taxonomy" id="1314788"/>
    <lineage>
        <taxon>Eukaryota</taxon>
        <taxon>Fungi</taxon>
        <taxon>Dikarya</taxon>
        <taxon>Ascomycota</taxon>
        <taxon>Pezizomycotina</taxon>
        <taxon>Dothideomycetes</taxon>
        <taxon>Pleosporomycetidae</taxon>
        <taxon>Pleosporales</taxon>
        <taxon>Lophiostomataceae</taxon>
        <taxon>Lophiostoma</taxon>
    </lineage>
</organism>
<evidence type="ECO:0000313" key="2">
    <source>
        <dbReference type="EMBL" id="KAF2649857.1"/>
    </source>
</evidence>
<reference evidence="2" key="1">
    <citation type="journal article" date="2020" name="Stud. Mycol.">
        <title>101 Dothideomycetes genomes: a test case for predicting lifestyles and emergence of pathogens.</title>
        <authorList>
            <person name="Haridas S."/>
            <person name="Albert R."/>
            <person name="Binder M."/>
            <person name="Bloem J."/>
            <person name="Labutti K."/>
            <person name="Salamov A."/>
            <person name="Andreopoulos B."/>
            <person name="Baker S."/>
            <person name="Barry K."/>
            <person name="Bills G."/>
            <person name="Bluhm B."/>
            <person name="Cannon C."/>
            <person name="Castanera R."/>
            <person name="Culley D."/>
            <person name="Daum C."/>
            <person name="Ezra D."/>
            <person name="Gonzalez J."/>
            <person name="Henrissat B."/>
            <person name="Kuo A."/>
            <person name="Liang C."/>
            <person name="Lipzen A."/>
            <person name="Lutzoni F."/>
            <person name="Magnuson J."/>
            <person name="Mondo S."/>
            <person name="Nolan M."/>
            <person name="Ohm R."/>
            <person name="Pangilinan J."/>
            <person name="Park H.-J."/>
            <person name="Ramirez L."/>
            <person name="Alfaro M."/>
            <person name="Sun H."/>
            <person name="Tritt A."/>
            <person name="Yoshinaga Y."/>
            <person name="Zwiers L.-H."/>
            <person name="Turgeon B."/>
            <person name="Goodwin S."/>
            <person name="Spatafora J."/>
            <person name="Crous P."/>
            <person name="Grigoriev I."/>
        </authorList>
    </citation>
    <scope>NUCLEOTIDE SEQUENCE</scope>
    <source>
        <strain evidence="2">CBS 122681</strain>
    </source>
</reference>
<name>A0A6A6SS53_9PLEO</name>
<dbReference type="Proteomes" id="UP000799324">
    <property type="component" value="Unassembled WGS sequence"/>
</dbReference>
<dbReference type="AlphaFoldDB" id="A0A6A6SS53"/>
<gene>
    <name evidence="2" type="ORF">K491DRAFT_783042</name>
</gene>
<feature type="compositionally biased region" description="Basic residues" evidence="1">
    <location>
        <begin position="296"/>
        <end position="317"/>
    </location>
</feature>
<evidence type="ECO:0000313" key="3">
    <source>
        <dbReference type="Proteomes" id="UP000799324"/>
    </source>
</evidence>